<gene>
    <name evidence="2" type="ORF">GRF63_01920</name>
</gene>
<dbReference type="Pfam" id="PF00534">
    <property type="entry name" value="Glycos_transf_1"/>
    <property type="match status" value="1"/>
</dbReference>
<dbReference type="PANTHER" id="PTHR12526:SF630">
    <property type="entry name" value="GLYCOSYLTRANSFERASE"/>
    <property type="match status" value="1"/>
</dbReference>
<dbReference type="InterPro" id="IPR001296">
    <property type="entry name" value="Glyco_trans_1"/>
</dbReference>
<dbReference type="SUPFAM" id="SSF48452">
    <property type="entry name" value="TPR-like"/>
    <property type="match status" value="1"/>
</dbReference>
<dbReference type="Proteomes" id="UP000461409">
    <property type="component" value="Unassembled WGS sequence"/>
</dbReference>
<dbReference type="Gene3D" id="1.25.40.10">
    <property type="entry name" value="Tetratricopeptide repeat domain"/>
    <property type="match status" value="1"/>
</dbReference>
<dbReference type="Gene3D" id="3.40.50.2000">
    <property type="entry name" value="Glycogen Phosphorylase B"/>
    <property type="match status" value="2"/>
</dbReference>
<evidence type="ECO:0000313" key="2">
    <source>
        <dbReference type="EMBL" id="MWV26651.1"/>
    </source>
</evidence>
<dbReference type="InterPro" id="IPR011990">
    <property type="entry name" value="TPR-like_helical_dom_sf"/>
</dbReference>
<dbReference type="RefSeq" id="WP_160484324.1">
    <property type="nucleotide sequence ID" value="NZ_WUBR01000001.1"/>
</dbReference>
<reference evidence="2 3" key="1">
    <citation type="submission" date="2019-12" db="EMBL/GenBank/DDBJ databases">
        <authorList>
            <person name="Lee S.D."/>
        </authorList>
    </citation>
    <scope>NUCLEOTIDE SEQUENCE [LARGE SCALE GENOMIC DNA]</scope>
    <source>
        <strain evidence="2 3">GH3-10</strain>
    </source>
</reference>
<dbReference type="EMBL" id="WUBR01000001">
    <property type="protein sequence ID" value="MWV26651.1"/>
    <property type="molecule type" value="Genomic_DNA"/>
</dbReference>
<protein>
    <submittedName>
        <fullName evidence="2">Glycosyltransferase</fullName>
    </submittedName>
</protein>
<evidence type="ECO:0000313" key="3">
    <source>
        <dbReference type="Proteomes" id="UP000461409"/>
    </source>
</evidence>
<sequence>MKSHALQSKGELGLDGDTIKTLKELLGRCTSLRASQIAAEQARRFEEVARFDNEAMILLLQIKDKAKLIDETGDAWQALYDEDPGVDIVVRNLINSHAKHRRGEDALHLINRHFPQDTDQRAVLIQRASMLEAIGFPEQSYETYERLIQEEPEDDRARLHYAIRLAKVGRLADAVRIIDPVAEKLEQDERHAKTFADWRAKVDVLHRLAPERDLQGVDCRILSLECLLRQFENREITKPRGRYNIALVTGGLGAGGAERQLSRLARLLKSEHGDLHKVCVVVKTLLLNEVKPNDFFLPDLQADEIEVVEIEAMEPVAAARQVDLDEDTALLFAMLPPQVHYGVTRLAPYYRKNKFNVASVWQDGATLYGCLAALFAGVPNIQLVFRGLPPSVRKERDQPEYEVLFKGMARIPGVTLVSNSKLVAGEYARWLEIEEDKVDILYNAVTAYSTENEAEDEEKWQKFAERTFDADTTLGGVFRLEGLKQPSLWVNFAAHYYERFPKSRFILLGDGRMRETLKKQIASLGLTDRFLLVGRTRSVGFWYEKMDVKLLLSQFEGLPNVLIEAQAAGVPVLATPTGGSSECFVEGETGYILDDILEPDLNMAVEKAHELATRFREDAGGQPGRARLCWPEIFR</sequence>
<keyword evidence="2" id="KW-0808">Transferase</keyword>
<dbReference type="GO" id="GO:0016757">
    <property type="term" value="F:glycosyltransferase activity"/>
    <property type="evidence" value="ECO:0007669"/>
    <property type="project" value="InterPro"/>
</dbReference>
<name>A0A844X8E6_9SPHN</name>
<keyword evidence="3" id="KW-1185">Reference proteome</keyword>
<organism evidence="2 3">
    <name type="scientific">Aurantiacibacter rhizosphaerae</name>
    <dbReference type="NCBI Taxonomy" id="2691582"/>
    <lineage>
        <taxon>Bacteria</taxon>
        <taxon>Pseudomonadati</taxon>
        <taxon>Pseudomonadota</taxon>
        <taxon>Alphaproteobacteria</taxon>
        <taxon>Sphingomonadales</taxon>
        <taxon>Erythrobacteraceae</taxon>
        <taxon>Aurantiacibacter</taxon>
    </lineage>
</organism>
<reference evidence="2 3" key="2">
    <citation type="submission" date="2020-02" db="EMBL/GenBank/DDBJ databases">
        <title>Erythrobacter dongmakensis sp. nov., isolated from a tidal mudflat.</title>
        <authorList>
            <person name="Kim I.S."/>
        </authorList>
    </citation>
    <scope>NUCLEOTIDE SEQUENCE [LARGE SCALE GENOMIC DNA]</scope>
    <source>
        <strain evidence="2 3">GH3-10</strain>
    </source>
</reference>
<comment type="caution">
    <text evidence="2">The sequence shown here is derived from an EMBL/GenBank/DDBJ whole genome shotgun (WGS) entry which is preliminary data.</text>
</comment>
<dbReference type="CDD" id="cd03811">
    <property type="entry name" value="GT4_GT28_WabH-like"/>
    <property type="match status" value="1"/>
</dbReference>
<accession>A0A844X8E6</accession>
<proteinExistence type="predicted"/>
<dbReference type="SUPFAM" id="SSF53756">
    <property type="entry name" value="UDP-Glycosyltransferase/glycogen phosphorylase"/>
    <property type="match status" value="1"/>
</dbReference>
<feature type="domain" description="Glycosyl transferase family 1" evidence="1">
    <location>
        <begin position="470"/>
        <end position="607"/>
    </location>
</feature>
<dbReference type="AlphaFoldDB" id="A0A844X8E6"/>
<dbReference type="PANTHER" id="PTHR12526">
    <property type="entry name" value="GLYCOSYLTRANSFERASE"/>
    <property type="match status" value="1"/>
</dbReference>
<evidence type="ECO:0000259" key="1">
    <source>
        <dbReference type="Pfam" id="PF00534"/>
    </source>
</evidence>